<name>A0A162R381_MUCCL</name>
<dbReference type="AlphaFoldDB" id="A0A162R381"/>
<organism evidence="2 3">
    <name type="scientific">Mucor lusitanicus CBS 277.49</name>
    <dbReference type="NCBI Taxonomy" id="747725"/>
    <lineage>
        <taxon>Eukaryota</taxon>
        <taxon>Fungi</taxon>
        <taxon>Fungi incertae sedis</taxon>
        <taxon>Mucoromycota</taxon>
        <taxon>Mucoromycotina</taxon>
        <taxon>Mucoromycetes</taxon>
        <taxon>Mucorales</taxon>
        <taxon>Mucorineae</taxon>
        <taxon>Mucoraceae</taxon>
        <taxon>Mucor</taxon>
    </lineage>
</organism>
<comment type="caution">
    <text evidence="2">The sequence shown here is derived from an EMBL/GenBank/DDBJ whole genome shotgun (WGS) entry which is preliminary data.</text>
</comment>
<dbReference type="EMBL" id="AMYB01000001">
    <property type="protein sequence ID" value="OAD07890.1"/>
    <property type="molecule type" value="Genomic_DNA"/>
</dbReference>
<dbReference type="VEuPathDB" id="FungiDB:MUCCIDRAFT_104840"/>
<dbReference type="Proteomes" id="UP000077051">
    <property type="component" value="Unassembled WGS sequence"/>
</dbReference>
<evidence type="ECO:0000313" key="1">
    <source>
        <dbReference type="EMBL" id="OAD07888.1"/>
    </source>
</evidence>
<evidence type="ECO:0000313" key="2">
    <source>
        <dbReference type="EMBL" id="OAD07890.1"/>
    </source>
</evidence>
<dbReference type="VEuPathDB" id="FungiDB:MUCCIDRAFT_104837"/>
<reference evidence="2 3" key="1">
    <citation type="submission" date="2015-06" db="EMBL/GenBank/DDBJ databases">
        <title>Expansion of signal transduction pathways in fungi by whole-genome duplication.</title>
        <authorList>
            <consortium name="DOE Joint Genome Institute"/>
            <person name="Corrochano L.M."/>
            <person name="Kuo A."/>
            <person name="Marcet-Houben M."/>
            <person name="Polaino S."/>
            <person name="Salamov A."/>
            <person name="Villalobos J.M."/>
            <person name="Alvarez M.I."/>
            <person name="Avalos J."/>
            <person name="Benito E.P."/>
            <person name="Benoit I."/>
            <person name="Burger G."/>
            <person name="Camino L.P."/>
            <person name="Canovas D."/>
            <person name="Cerda-Olmedo E."/>
            <person name="Cheng J.-F."/>
            <person name="Dominguez A."/>
            <person name="Elias M."/>
            <person name="Eslava A.P."/>
            <person name="Glaser F."/>
            <person name="Grimwood J."/>
            <person name="Gutierrez G."/>
            <person name="Heitman J."/>
            <person name="Henrissat B."/>
            <person name="Iturriaga E.A."/>
            <person name="Lang B.F."/>
            <person name="Lavin J.L."/>
            <person name="Lee S."/>
            <person name="Li W."/>
            <person name="Lindquist E."/>
            <person name="Lopez-Garcia S."/>
            <person name="Luque E.M."/>
            <person name="Marcos A.T."/>
            <person name="Martin J."/>
            <person name="Mccluskey K."/>
            <person name="Medina H.R."/>
            <person name="Miralles-Duran A."/>
            <person name="Miyazaki A."/>
            <person name="Munoz-Torres E."/>
            <person name="Oguiza J.A."/>
            <person name="Ohm R."/>
            <person name="Olmedo M."/>
            <person name="Orejas M."/>
            <person name="Ortiz-Castellanos L."/>
            <person name="Pisabarro A.G."/>
            <person name="Rodriguez-Romero J."/>
            <person name="Ruiz-Herrera J."/>
            <person name="Ruiz-Vazquez R."/>
            <person name="Sanz C."/>
            <person name="Schackwitz W."/>
            <person name="Schmutz J."/>
            <person name="Shahriari M."/>
            <person name="Shelest E."/>
            <person name="Silva-Franco F."/>
            <person name="Soanes D."/>
            <person name="Syed K."/>
            <person name="Tagua V.G."/>
            <person name="Talbot N.J."/>
            <person name="Thon M."/>
            <person name="De Vries R.P."/>
            <person name="Wiebenga A."/>
            <person name="Yadav J.S."/>
            <person name="Braun E.L."/>
            <person name="Baker S."/>
            <person name="Garre V."/>
            <person name="Horwitz B."/>
            <person name="Torres-Martinez S."/>
            <person name="Idnurm A."/>
            <person name="Herrera-Estrella A."/>
            <person name="Gabaldon T."/>
            <person name="Grigoriev I.V."/>
        </authorList>
    </citation>
    <scope>NUCLEOTIDE SEQUENCE [LARGE SCALE GENOMIC DNA]</scope>
    <source>
        <strain evidence="2 3">CBS 277.49</strain>
    </source>
</reference>
<keyword evidence="3" id="KW-1185">Reference proteome</keyword>
<proteinExistence type="predicted"/>
<protein>
    <submittedName>
        <fullName evidence="2">Uncharacterized protein</fullName>
    </submittedName>
</protein>
<accession>A0A162R381</accession>
<evidence type="ECO:0000313" key="3">
    <source>
        <dbReference type="Proteomes" id="UP000077051"/>
    </source>
</evidence>
<dbReference type="EMBL" id="AMYB01000001">
    <property type="protein sequence ID" value="OAD07888.1"/>
    <property type="molecule type" value="Genomic_DNA"/>
</dbReference>
<sequence length="118" mass="13106">MAIVCPPASPSVVHIPASIRSVMAFNEAEQRAALASQVFPFVPDTSSSHWTVSTGPRSHSTIAQIKLGALRRSWHPSVNLLRGSVHPPLLRPFHLRLPPHLWRVFWSLTMAAKAFTPW</sequence>
<gene>
    <name evidence="1" type="ORF">MUCCIDRAFT_104837</name>
    <name evidence="2" type="ORF">MUCCIDRAFT_104840</name>
</gene>